<proteinExistence type="predicted"/>
<feature type="chain" id="PRO_5032570660" evidence="3">
    <location>
        <begin position="34"/>
        <end position="443"/>
    </location>
</feature>
<keyword evidence="2" id="KW-0812">Transmembrane</keyword>
<dbReference type="SUPFAM" id="SSF53254">
    <property type="entry name" value="Phosphoglycerate mutase-like"/>
    <property type="match status" value="1"/>
</dbReference>
<organism evidence="4 5">
    <name type="scientific">Symbiodinium natans</name>
    <dbReference type="NCBI Taxonomy" id="878477"/>
    <lineage>
        <taxon>Eukaryota</taxon>
        <taxon>Sar</taxon>
        <taxon>Alveolata</taxon>
        <taxon>Dinophyceae</taxon>
        <taxon>Suessiales</taxon>
        <taxon>Symbiodiniaceae</taxon>
        <taxon>Symbiodinium</taxon>
    </lineage>
</organism>
<keyword evidence="1" id="KW-0378">Hydrolase</keyword>
<evidence type="ECO:0000313" key="5">
    <source>
        <dbReference type="Proteomes" id="UP000604046"/>
    </source>
</evidence>
<gene>
    <name evidence="4" type="primary">Acp6</name>
    <name evidence="4" type="ORF">SNAT2548_LOCUS31081</name>
</gene>
<dbReference type="PROSITE" id="PS00778">
    <property type="entry name" value="HIS_ACID_PHOSPHAT_2"/>
    <property type="match status" value="1"/>
</dbReference>
<keyword evidence="3" id="KW-0732">Signal</keyword>
<evidence type="ECO:0000256" key="2">
    <source>
        <dbReference type="SAM" id="Phobius"/>
    </source>
</evidence>
<comment type="caution">
    <text evidence="4">The sequence shown here is derived from an EMBL/GenBank/DDBJ whole genome shotgun (WGS) entry which is preliminary data.</text>
</comment>
<accession>A0A812U1S2</accession>
<dbReference type="PANTHER" id="PTHR11567">
    <property type="entry name" value="ACID PHOSPHATASE-RELATED"/>
    <property type="match status" value="1"/>
</dbReference>
<dbReference type="Proteomes" id="UP000604046">
    <property type="component" value="Unassembled WGS sequence"/>
</dbReference>
<protein>
    <submittedName>
        <fullName evidence="4">Acp6 protein</fullName>
    </submittedName>
</protein>
<feature type="transmembrane region" description="Helical" evidence="2">
    <location>
        <begin position="409"/>
        <end position="429"/>
    </location>
</feature>
<dbReference type="InterPro" id="IPR050645">
    <property type="entry name" value="Histidine_acid_phosphatase"/>
</dbReference>
<dbReference type="InterPro" id="IPR029033">
    <property type="entry name" value="His_PPase_superfam"/>
</dbReference>
<feature type="signal peptide" evidence="3">
    <location>
        <begin position="1"/>
        <end position="33"/>
    </location>
</feature>
<keyword evidence="2" id="KW-0472">Membrane</keyword>
<evidence type="ECO:0000256" key="1">
    <source>
        <dbReference type="ARBA" id="ARBA00022801"/>
    </source>
</evidence>
<keyword evidence="2" id="KW-1133">Transmembrane helix</keyword>
<keyword evidence="5" id="KW-1185">Reference proteome</keyword>
<dbReference type="InterPro" id="IPR033379">
    <property type="entry name" value="Acid_Pase_AS"/>
</dbReference>
<dbReference type="EMBL" id="CAJNDS010002637">
    <property type="protein sequence ID" value="CAE7553377.1"/>
    <property type="molecule type" value="Genomic_DNA"/>
</dbReference>
<dbReference type="Gene3D" id="3.40.50.1240">
    <property type="entry name" value="Phosphoglycerate mutase-like"/>
    <property type="match status" value="1"/>
</dbReference>
<dbReference type="GO" id="GO:0016791">
    <property type="term" value="F:phosphatase activity"/>
    <property type="evidence" value="ECO:0007669"/>
    <property type="project" value="TreeGrafter"/>
</dbReference>
<dbReference type="AlphaFoldDB" id="A0A812U1S2"/>
<reference evidence="4" key="1">
    <citation type="submission" date="2021-02" db="EMBL/GenBank/DDBJ databases">
        <authorList>
            <person name="Dougan E. K."/>
            <person name="Rhodes N."/>
            <person name="Thang M."/>
            <person name="Chan C."/>
        </authorList>
    </citation>
    <scope>NUCLEOTIDE SEQUENCE</scope>
</reference>
<evidence type="ECO:0000256" key="3">
    <source>
        <dbReference type="SAM" id="SignalP"/>
    </source>
</evidence>
<sequence>MAGAIASLGGILAFASCACAGASFAALGRKVFAKYCGHNIRWVQKPVEGMELIQVQVIHRHGARSLWAPLQCWARSVGAPSEHPPFRCNLPFSISVGRARPLTKHFDQPGGCGLGSLLDEAPEQFKNLAWSLNASYQHTSLWKHLSLSDDSVYLYSCDNERNLASVDLLTSQLFAGSQADSAVEIHTLPAKDDPFELPGCVATSPCDGSPVQAMEEIEMDKNYRAFASTWLQQANVSWNRENFDCILTARCAGLGLPTAIHNELADEALYWGWRQQMAPVRTTNWTSLVASRALEAIANKLKMASDGPKLAVWSTHDSTMIYLLNALGGWDGRWPGYASVVVLELYASPNKGEGETLLRVVRDGEPLTLGVCGEVLCPLSRFLAAVESWQNWGCAPETKVFEELYEGSWLVWALLSLLMILAALFGLPCRGTTLTTVREPLIA</sequence>
<evidence type="ECO:0000313" key="4">
    <source>
        <dbReference type="EMBL" id="CAE7553377.1"/>
    </source>
</evidence>
<dbReference type="OrthoDB" id="10257284at2759"/>
<dbReference type="PANTHER" id="PTHR11567:SF110">
    <property type="entry name" value="2-PHOSPHOXYLOSE PHOSPHATASE 1"/>
    <property type="match status" value="1"/>
</dbReference>
<name>A0A812U1S2_9DINO</name>